<gene>
    <name evidence="3" type="ORF">LEL_03579</name>
</gene>
<keyword evidence="4" id="KW-1185">Reference proteome</keyword>
<sequence>MHQSFVAQWHESETELLPFSLPSMASGAWLPTWTPGSKAEIIGGYRSDSENKTPSDAILAVIAVGSILGFFVMIGLLWCCKHAMGSSQGGSKAGKGNSRHSKLLNEYELMD</sequence>
<name>A0A168J7E4_CORDF</name>
<dbReference type="Proteomes" id="UP000076881">
    <property type="component" value="Unassembled WGS sequence"/>
</dbReference>
<reference evidence="3 4" key="1">
    <citation type="journal article" date="2016" name="Genome Biol. Evol.">
        <title>Divergent and convergent evolution of fungal pathogenicity.</title>
        <authorList>
            <person name="Shang Y."/>
            <person name="Xiao G."/>
            <person name="Zheng P."/>
            <person name="Cen K."/>
            <person name="Zhan S."/>
            <person name="Wang C."/>
        </authorList>
    </citation>
    <scope>NUCLEOTIDE SEQUENCE [LARGE SCALE GENOMIC DNA]</scope>
    <source>
        <strain evidence="3 4">RCEF 1005</strain>
    </source>
</reference>
<dbReference type="EMBL" id="AZHF01000002">
    <property type="protein sequence ID" value="OAA80093.1"/>
    <property type="molecule type" value="Genomic_DNA"/>
</dbReference>
<dbReference type="AlphaFoldDB" id="A0A168J7E4"/>
<feature type="transmembrane region" description="Helical" evidence="2">
    <location>
        <begin position="57"/>
        <end position="79"/>
    </location>
</feature>
<evidence type="ECO:0000313" key="4">
    <source>
        <dbReference type="Proteomes" id="UP000076881"/>
    </source>
</evidence>
<evidence type="ECO:0000256" key="2">
    <source>
        <dbReference type="SAM" id="Phobius"/>
    </source>
</evidence>
<accession>A0A168J7E4</accession>
<comment type="caution">
    <text evidence="3">The sequence shown here is derived from an EMBL/GenBank/DDBJ whole genome shotgun (WGS) entry which is preliminary data.</text>
</comment>
<keyword evidence="2" id="KW-0812">Transmembrane</keyword>
<dbReference type="OrthoDB" id="4364105at2759"/>
<evidence type="ECO:0000313" key="3">
    <source>
        <dbReference type="EMBL" id="OAA80093.1"/>
    </source>
</evidence>
<evidence type="ECO:0000256" key="1">
    <source>
        <dbReference type="SAM" id="MobiDB-lite"/>
    </source>
</evidence>
<protein>
    <submittedName>
        <fullName evidence="3">Uncharacterized protein</fullName>
    </submittedName>
</protein>
<feature type="region of interest" description="Disordered" evidence="1">
    <location>
        <begin position="85"/>
        <end position="111"/>
    </location>
</feature>
<proteinExistence type="predicted"/>
<organism evidence="3 4">
    <name type="scientific">Akanthomyces lecanii RCEF 1005</name>
    <dbReference type="NCBI Taxonomy" id="1081108"/>
    <lineage>
        <taxon>Eukaryota</taxon>
        <taxon>Fungi</taxon>
        <taxon>Dikarya</taxon>
        <taxon>Ascomycota</taxon>
        <taxon>Pezizomycotina</taxon>
        <taxon>Sordariomycetes</taxon>
        <taxon>Hypocreomycetidae</taxon>
        <taxon>Hypocreales</taxon>
        <taxon>Cordycipitaceae</taxon>
        <taxon>Akanthomyces</taxon>
        <taxon>Cordyceps confragosa</taxon>
    </lineage>
</organism>
<keyword evidence="2" id="KW-0472">Membrane</keyword>
<keyword evidence="2" id="KW-1133">Transmembrane helix</keyword>